<dbReference type="EMBL" id="AAUW01000021">
    <property type="protein sequence ID" value="EAV41428.1"/>
    <property type="molecule type" value="Genomic_DNA"/>
</dbReference>
<dbReference type="Proteomes" id="UP000004848">
    <property type="component" value="Unassembled WGS sequence"/>
</dbReference>
<evidence type="ECO:0000259" key="9">
    <source>
        <dbReference type="PROSITE" id="PS50929"/>
    </source>
</evidence>
<comment type="caution">
    <text evidence="10">The sequence shown here is derived from an EMBL/GenBank/DDBJ whole genome shotgun (WGS) entry which is preliminary data.</text>
</comment>
<dbReference type="InterPro" id="IPR039421">
    <property type="entry name" value="Type_1_exporter"/>
</dbReference>
<dbReference type="RefSeq" id="WP_006938712.1">
    <property type="nucleotide sequence ID" value="NZ_AAUW01000021.1"/>
</dbReference>
<dbReference type="InterPro" id="IPR036640">
    <property type="entry name" value="ABC1_TM_sf"/>
</dbReference>
<dbReference type="InterPro" id="IPR011527">
    <property type="entry name" value="ABC1_TM_dom"/>
</dbReference>
<feature type="transmembrane region" description="Helical" evidence="7">
    <location>
        <begin position="240"/>
        <end position="261"/>
    </location>
</feature>
<evidence type="ECO:0000256" key="1">
    <source>
        <dbReference type="ARBA" id="ARBA00004651"/>
    </source>
</evidence>
<evidence type="ECO:0000256" key="4">
    <source>
        <dbReference type="ARBA" id="ARBA00022840"/>
    </source>
</evidence>
<evidence type="ECO:0000256" key="7">
    <source>
        <dbReference type="SAM" id="Phobius"/>
    </source>
</evidence>
<dbReference type="GO" id="GO:0005886">
    <property type="term" value="C:plasma membrane"/>
    <property type="evidence" value="ECO:0007669"/>
    <property type="project" value="UniProtKB-SubCell"/>
</dbReference>
<dbReference type="GeneID" id="68849117"/>
<keyword evidence="3" id="KW-0547">Nucleotide-binding</keyword>
<evidence type="ECO:0000259" key="8">
    <source>
        <dbReference type="PROSITE" id="PS50893"/>
    </source>
</evidence>
<dbReference type="eggNOG" id="COG3842">
    <property type="taxonomic scope" value="Bacteria"/>
</dbReference>
<dbReference type="PANTHER" id="PTHR24221:SF503">
    <property type="entry name" value="MITOCHONDRIAL POTASSIUM CHANNEL ATP-BINDING SUBUNIT"/>
    <property type="match status" value="1"/>
</dbReference>
<keyword evidence="2 7" id="KW-0812">Transmembrane</keyword>
<feature type="domain" description="ABC transmembrane type-1" evidence="9">
    <location>
        <begin position="23"/>
        <end position="300"/>
    </location>
</feature>
<organism evidence="10 11">
    <name type="scientific">Roseibium aggregatum (strain ATCC 25650 / DSM 13394 / JCM 20685 / NBRC 16684 / NCIMB 2208 / IAM 12614 / B1)</name>
    <name type="common">Stappia aggregata</name>
    <dbReference type="NCBI Taxonomy" id="384765"/>
    <lineage>
        <taxon>Bacteria</taxon>
        <taxon>Pseudomonadati</taxon>
        <taxon>Pseudomonadota</taxon>
        <taxon>Alphaproteobacteria</taxon>
        <taxon>Hyphomicrobiales</taxon>
        <taxon>Stappiaceae</taxon>
        <taxon>Roseibium</taxon>
    </lineage>
</organism>
<evidence type="ECO:0000313" key="11">
    <source>
        <dbReference type="Proteomes" id="UP000004848"/>
    </source>
</evidence>
<dbReference type="Gene3D" id="1.20.1560.10">
    <property type="entry name" value="ABC transporter type 1, transmembrane domain"/>
    <property type="match status" value="1"/>
</dbReference>
<dbReference type="InterPro" id="IPR003593">
    <property type="entry name" value="AAA+_ATPase"/>
</dbReference>
<sequence>MMIKLLIEIAKKQKTYAKVGLSVAIVTSITFSLLNTLSTYFLSKAFSLAEKSSDEFVSMLVYFVLTFVVARLLFEPRWIAYAFWDGEYIKSYLSKTYVEAMRGLSPNSESRERIASRLMHSSKNLREFTTNVIFSIIPVIFDVLFSIFVIAIFYSHLIVSFSFTIFVYFLFNHYALSKLKGLAADTRDTQTRVDSVLTSLMIASDETLALNAVNKSSKLLSIYLEKSKNAILSYNLKRSILALFQFSPILLSIVLHNIYFYHSYTSGSVDLSAVILVNMLLFTLTRRLEMLSTSIRQAQLSWSFVSATWDLISGTATSFRSQGNPNSEAELQIECRNVEIRGARLTSTLKNLRVRKGDKLALVGPSGCGKSSLLRAIAGLIPIKHGEIIIRHDTSAYTPRLSRPDVTYNSASPVIYPTTLTENLHFFDRETNVSAYEILKSLDLAIPADNEIDFSSSAPSFSLGQLKRIHLARAITSNAPIILIDEPFANIEKRLARKVSDLLINLDCTVIIASQDTDNTENFTRIIHFQEQEDRSVEYN</sequence>
<feature type="transmembrane region" description="Helical" evidence="7">
    <location>
        <begin position="56"/>
        <end position="74"/>
    </location>
</feature>
<evidence type="ECO:0000313" key="10">
    <source>
        <dbReference type="EMBL" id="EAV41428.1"/>
    </source>
</evidence>
<dbReference type="SUPFAM" id="SSF52540">
    <property type="entry name" value="P-loop containing nucleoside triphosphate hydrolases"/>
    <property type="match status" value="1"/>
</dbReference>
<dbReference type="OrthoDB" id="9800654at2"/>
<keyword evidence="4" id="KW-0067">ATP-binding</keyword>
<dbReference type="GO" id="GO:0005524">
    <property type="term" value="F:ATP binding"/>
    <property type="evidence" value="ECO:0007669"/>
    <property type="project" value="UniProtKB-KW"/>
</dbReference>
<evidence type="ECO:0000256" key="6">
    <source>
        <dbReference type="ARBA" id="ARBA00023136"/>
    </source>
</evidence>
<gene>
    <name evidence="10" type="ORF">SIAM614_01519</name>
</gene>
<keyword evidence="5 7" id="KW-1133">Transmembrane helix</keyword>
<dbReference type="Gene3D" id="3.40.50.300">
    <property type="entry name" value="P-loop containing nucleotide triphosphate hydrolases"/>
    <property type="match status" value="1"/>
</dbReference>
<feature type="transmembrane region" description="Helical" evidence="7">
    <location>
        <begin position="267"/>
        <end position="284"/>
    </location>
</feature>
<dbReference type="AlphaFoldDB" id="A0P0W4"/>
<reference evidence="10 11" key="1">
    <citation type="submission" date="2006-05" db="EMBL/GenBank/DDBJ databases">
        <authorList>
            <person name="King G."/>
            <person name="Ferriera S."/>
            <person name="Johnson J."/>
            <person name="Kravitz S."/>
            <person name="Beeson K."/>
            <person name="Sutton G."/>
            <person name="Rogers Y.-H."/>
            <person name="Friedman R."/>
            <person name="Frazier M."/>
            <person name="Venter J.C."/>
        </authorList>
    </citation>
    <scope>NUCLEOTIDE SEQUENCE [LARGE SCALE GENOMIC DNA]</scope>
    <source>
        <strain evidence="11">ATCC 25650 / DSM 13394 / JCM 20685 / NBRC 16684 / NCIMB 2208 / IAM 12614 / B1</strain>
    </source>
</reference>
<keyword evidence="6 7" id="KW-0472">Membrane</keyword>
<dbReference type="InterPro" id="IPR027417">
    <property type="entry name" value="P-loop_NTPase"/>
</dbReference>
<evidence type="ECO:0000256" key="5">
    <source>
        <dbReference type="ARBA" id="ARBA00022989"/>
    </source>
</evidence>
<dbReference type="InterPro" id="IPR003439">
    <property type="entry name" value="ABC_transporter-like_ATP-bd"/>
</dbReference>
<feature type="domain" description="ABC transporter" evidence="8">
    <location>
        <begin position="331"/>
        <end position="539"/>
    </location>
</feature>
<comment type="subcellular location">
    <subcellularLocation>
        <location evidence="1">Cell membrane</location>
        <topology evidence="1">Multi-pass membrane protein</topology>
    </subcellularLocation>
</comment>
<dbReference type="PROSITE" id="PS50929">
    <property type="entry name" value="ABC_TM1F"/>
    <property type="match status" value="1"/>
</dbReference>
<protein>
    <submittedName>
        <fullName evidence="10">Uncharacterized protein</fullName>
    </submittedName>
</protein>
<evidence type="ECO:0000256" key="3">
    <source>
        <dbReference type="ARBA" id="ARBA00022741"/>
    </source>
</evidence>
<dbReference type="SUPFAM" id="SSF90123">
    <property type="entry name" value="ABC transporter transmembrane region"/>
    <property type="match status" value="1"/>
</dbReference>
<feature type="transmembrane region" description="Helical" evidence="7">
    <location>
        <begin position="21"/>
        <end position="41"/>
    </location>
</feature>
<dbReference type="SMART" id="SM00382">
    <property type="entry name" value="AAA"/>
    <property type="match status" value="1"/>
</dbReference>
<feature type="transmembrane region" description="Helical" evidence="7">
    <location>
        <begin position="153"/>
        <end position="171"/>
    </location>
</feature>
<dbReference type="GO" id="GO:0016887">
    <property type="term" value="F:ATP hydrolysis activity"/>
    <property type="evidence" value="ECO:0007669"/>
    <property type="project" value="InterPro"/>
</dbReference>
<dbReference type="PROSITE" id="PS50893">
    <property type="entry name" value="ABC_TRANSPORTER_2"/>
    <property type="match status" value="1"/>
</dbReference>
<accession>A0P0W4</accession>
<name>A0P0W4_ROSAI</name>
<dbReference type="GO" id="GO:0140359">
    <property type="term" value="F:ABC-type transporter activity"/>
    <property type="evidence" value="ECO:0007669"/>
    <property type="project" value="InterPro"/>
</dbReference>
<feature type="transmembrane region" description="Helical" evidence="7">
    <location>
        <begin position="128"/>
        <end position="147"/>
    </location>
</feature>
<dbReference type="PANTHER" id="PTHR24221">
    <property type="entry name" value="ATP-BINDING CASSETTE SUB-FAMILY B"/>
    <property type="match status" value="1"/>
</dbReference>
<proteinExistence type="predicted"/>
<evidence type="ECO:0000256" key="2">
    <source>
        <dbReference type="ARBA" id="ARBA00022692"/>
    </source>
</evidence>
<dbReference type="Pfam" id="PF00005">
    <property type="entry name" value="ABC_tran"/>
    <property type="match status" value="1"/>
</dbReference>